<dbReference type="GO" id="GO:0140664">
    <property type="term" value="F:ATP-dependent DNA damage sensor activity"/>
    <property type="evidence" value="ECO:0007669"/>
    <property type="project" value="InterPro"/>
</dbReference>
<dbReference type="PROSITE" id="PS50162">
    <property type="entry name" value="RECA_2"/>
    <property type="match status" value="1"/>
</dbReference>
<dbReference type="GO" id="GO:0071140">
    <property type="term" value="P:resolution of mitotic recombination intermediates"/>
    <property type="evidence" value="ECO:0007669"/>
    <property type="project" value="TreeGrafter"/>
</dbReference>
<evidence type="ECO:0000259" key="2">
    <source>
        <dbReference type="PROSITE" id="PS50162"/>
    </source>
</evidence>
<dbReference type="EMBL" id="HBEM01033913">
    <property type="protein sequence ID" value="CAD8464184.1"/>
    <property type="molecule type" value="Transcribed_RNA"/>
</dbReference>
<dbReference type="Pfam" id="PF08423">
    <property type="entry name" value="Rad51"/>
    <property type="match status" value="1"/>
</dbReference>
<dbReference type="InterPro" id="IPR020588">
    <property type="entry name" value="RecA_ATP-bd"/>
</dbReference>
<proteinExistence type="predicted"/>
<dbReference type="SUPFAM" id="SSF52540">
    <property type="entry name" value="P-loop containing nucleoside triphosphate hydrolases"/>
    <property type="match status" value="1"/>
</dbReference>
<dbReference type="Gene3D" id="3.40.50.300">
    <property type="entry name" value="P-loop containing nucleotide triphosphate hydrolases"/>
    <property type="match status" value="1"/>
</dbReference>
<dbReference type="GO" id="GO:0090656">
    <property type="term" value="P:t-circle formation"/>
    <property type="evidence" value="ECO:0007669"/>
    <property type="project" value="TreeGrafter"/>
</dbReference>
<feature type="region of interest" description="Disordered" evidence="1">
    <location>
        <begin position="206"/>
        <end position="233"/>
    </location>
</feature>
<dbReference type="PANTHER" id="PTHR46487:SF1">
    <property type="entry name" value="DNA REPAIR PROTEIN XRCC3"/>
    <property type="match status" value="1"/>
</dbReference>
<dbReference type="GO" id="GO:0045003">
    <property type="term" value="P:double-strand break repair via synthesis-dependent strand annealing"/>
    <property type="evidence" value="ECO:0007669"/>
    <property type="project" value="TreeGrafter"/>
</dbReference>
<name>A0A7S0DTF4_9EUKA</name>
<dbReference type="InterPro" id="IPR013632">
    <property type="entry name" value="Rad51_C"/>
</dbReference>
<dbReference type="GO" id="GO:0005524">
    <property type="term" value="F:ATP binding"/>
    <property type="evidence" value="ECO:0007669"/>
    <property type="project" value="InterPro"/>
</dbReference>
<evidence type="ECO:0000256" key="1">
    <source>
        <dbReference type="SAM" id="MobiDB-lite"/>
    </source>
</evidence>
<dbReference type="InterPro" id="IPR027417">
    <property type="entry name" value="P-loop_NTPase"/>
</dbReference>
<dbReference type="GO" id="GO:0033065">
    <property type="term" value="C:Rad51C-XRCC3 complex"/>
    <property type="evidence" value="ECO:0007669"/>
    <property type="project" value="TreeGrafter"/>
</dbReference>
<gene>
    <name evidence="3" type="ORF">LAMO00422_LOCUS23150</name>
</gene>
<feature type="compositionally biased region" description="Basic and acidic residues" evidence="1">
    <location>
        <begin position="210"/>
        <end position="233"/>
    </location>
</feature>
<reference evidence="3" key="1">
    <citation type="submission" date="2021-01" db="EMBL/GenBank/DDBJ databases">
        <authorList>
            <person name="Corre E."/>
            <person name="Pelletier E."/>
            <person name="Niang G."/>
            <person name="Scheremetjew M."/>
            <person name="Finn R."/>
            <person name="Kale V."/>
            <person name="Holt S."/>
            <person name="Cochrane G."/>
            <person name="Meng A."/>
            <person name="Brown T."/>
            <person name="Cohen L."/>
        </authorList>
    </citation>
    <scope>NUCLEOTIDE SEQUENCE</scope>
    <source>
        <strain evidence="3">CCMP2058</strain>
    </source>
</reference>
<evidence type="ECO:0000313" key="3">
    <source>
        <dbReference type="EMBL" id="CAD8464184.1"/>
    </source>
</evidence>
<dbReference type="AlphaFoldDB" id="A0A7S0DTF4"/>
<dbReference type="GO" id="GO:0000400">
    <property type="term" value="F:four-way junction DNA binding"/>
    <property type="evidence" value="ECO:0007669"/>
    <property type="project" value="TreeGrafter"/>
</dbReference>
<feature type="domain" description="RecA family profile 1" evidence="2">
    <location>
        <begin position="1"/>
        <end position="92"/>
    </location>
</feature>
<sequence>MDKIFLRSIVSADAKAEGELLYILTREISKLLETKNLRLIIIDSICGIYRTLFETSDKMQLVSRSQSLFQLAATLKQLSSKYKCKVVVTNQVSDSFSNILDTSDVFRSLYGRRSRSRVVIPTLGWSWATCLTTRIMLTREMILGRVVRMAHLLQSPHRPSGECHFIITTGGFKNGDSVGSPECNVDKISSEKEDVHRCRRQEVCGTSSSKIEEPSTSEHRKIPCEKLQEAMRR</sequence>
<dbReference type="GO" id="GO:0005657">
    <property type="term" value="C:replication fork"/>
    <property type="evidence" value="ECO:0007669"/>
    <property type="project" value="TreeGrafter"/>
</dbReference>
<dbReference type="GO" id="GO:0000722">
    <property type="term" value="P:telomere maintenance via recombination"/>
    <property type="evidence" value="ECO:0007669"/>
    <property type="project" value="TreeGrafter"/>
</dbReference>
<accession>A0A7S0DTF4</accession>
<dbReference type="PANTHER" id="PTHR46487">
    <property type="entry name" value="DNA REPAIR PROTEIN XRCC3"/>
    <property type="match status" value="1"/>
</dbReference>
<organism evidence="3">
    <name type="scientific">Amorphochlora amoebiformis</name>
    <dbReference type="NCBI Taxonomy" id="1561963"/>
    <lineage>
        <taxon>Eukaryota</taxon>
        <taxon>Sar</taxon>
        <taxon>Rhizaria</taxon>
        <taxon>Cercozoa</taxon>
        <taxon>Chlorarachniophyceae</taxon>
        <taxon>Amorphochlora</taxon>
    </lineage>
</organism>
<protein>
    <recommendedName>
        <fullName evidence="2">RecA family profile 1 domain-containing protein</fullName>
    </recommendedName>
</protein>